<dbReference type="EC" id="3.1.26.-" evidence="7"/>
<gene>
    <name evidence="7" type="primary">rng</name>
    <name evidence="7" type="ORF">HMPREF9420_0603</name>
</gene>
<name>E6MM85_9BACT</name>
<evidence type="ECO:0000256" key="5">
    <source>
        <dbReference type="ARBA" id="ARBA00022884"/>
    </source>
</evidence>
<dbReference type="GO" id="GO:0006364">
    <property type="term" value="P:rRNA processing"/>
    <property type="evidence" value="ECO:0007669"/>
    <property type="project" value="TreeGrafter"/>
</dbReference>
<dbReference type="InterPro" id="IPR019307">
    <property type="entry name" value="RNA-bd_AU-1/RNase_E/G"/>
</dbReference>
<dbReference type="Gene3D" id="3.40.1260.20">
    <property type="entry name" value="Ribonuclease E, catalytic domain"/>
    <property type="match status" value="1"/>
</dbReference>
<keyword evidence="2" id="KW-0479">Metal-binding</keyword>
<dbReference type="GO" id="GO:0046872">
    <property type="term" value="F:metal ion binding"/>
    <property type="evidence" value="ECO:0007669"/>
    <property type="project" value="UniProtKB-KW"/>
</dbReference>
<dbReference type="GO" id="GO:0016787">
    <property type="term" value="F:hydrolase activity"/>
    <property type="evidence" value="ECO:0007669"/>
    <property type="project" value="UniProtKB-KW"/>
</dbReference>
<comment type="cofactor">
    <cofactor evidence="1">
        <name>Mg(2+)</name>
        <dbReference type="ChEBI" id="CHEBI:18420"/>
    </cofactor>
</comment>
<evidence type="ECO:0000256" key="4">
    <source>
        <dbReference type="ARBA" id="ARBA00022842"/>
    </source>
</evidence>
<evidence type="ECO:0000256" key="1">
    <source>
        <dbReference type="ARBA" id="ARBA00001946"/>
    </source>
</evidence>
<dbReference type="GO" id="GO:0005737">
    <property type="term" value="C:cytoplasm"/>
    <property type="evidence" value="ECO:0007669"/>
    <property type="project" value="TreeGrafter"/>
</dbReference>
<dbReference type="Proteomes" id="UP000003874">
    <property type="component" value="Unassembled WGS sequence"/>
</dbReference>
<evidence type="ECO:0000259" key="6">
    <source>
        <dbReference type="SMART" id="SM00316"/>
    </source>
</evidence>
<dbReference type="SMART" id="SM00316">
    <property type="entry name" value="S1"/>
    <property type="match status" value="1"/>
</dbReference>
<dbReference type="PANTHER" id="PTHR30001">
    <property type="entry name" value="RIBONUCLEASE"/>
    <property type="match status" value="1"/>
</dbReference>
<dbReference type="Gene3D" id="2.40.50.140">
    <property type="entry name" value="Nucleic acid-binding proteins"/>
    <property type="match status" value="1"/>
</dbReference>
<evidence type="ECO:0000256" key="3">
    <source>
        <dbReference type="ARBA" id="ARBA00022801"/>
    </source>
</evidence>
<dbReference type="GO" id="GO:0003723">
    <property type="term" value="F:RNA binding"/>
    <property type="evidence" value="ECO:0007669"/>
    <property type="project" value="UniProtKB-KW"/>
</dbReference>
<dbReference type="NCBIfam" id="TIGR00757">
    <property type="entry name" value="RNaseEG"/>
    <property type="match status" value="1"/>
</dbReference>
<feature type="domain" description="S1 motif" evidence="6">
    <location>
        <begin position="52"/>
        <end position="156"/>
    </location>
</feature>
<evidence type="ECO:0000256" key="2">
    <source>
        <dbReference type="ARBA" id="ARBA00022723"/>
    </source>
</evidence>
<dbReference type="InterPro" id="IPR004659">
    <property type="entry name" value="RNase_E/G"/>
</dbReference>
<proteinExistence type="predicted"/>
<keyword evidence="4" id="KW-0460">Magnesium</keyword>
<keyword evidence="3 7" id="KW-0378">Hydrolase</keyword>
<reference evidence="7 8" key="1">
    <citation type="submission" date="2010-12" db="EMBL/GenBank/DDBJ databases">
        <authorList>
            <person name="Muzny D."/>
            <person name="Qin X."/>
            <person name="Deng J."/>
            <person name="Jiang H."/>
            <person name="Liu Y."/>
            <person name="Qu J."/>
            <person name="Song X.-Z."/>
            <person name="Zhang L."/>
            <person name="Thornton R."/>
            <person name="Coyle M."/>
            <person name="Francisco L."/>
            <person name="Jackson L."/>
            <person name="Javaid M."/>
            <person name="Korchina V."/>
            <person name="Kovar C."/>
            <person name="Mata R."/>
            <person name="Mathew T."/>
            <person name="Ngo R."/>
            <person name="Nguyen L."/>
            <person name="Nguyen N."/>
            <person name="Okwuonu G."/>
            <person name="Ongeri F."/>
            <person name="Pham C."/>
            <person name="Simmons D."/>
            <person name="Wilczek-Boney K."/>
            <person name="Hale W."/>
            <person name="Jakkamsetti A."/>
            <person name="Pham P."/>
            <person name="Ruth R."/>
            <person name="San Lucas F."/>
            <person name="Warren J."/>
            <person name="Zhang J."/>
            <person name="Zhao Z."/>
            <person name="Zhou C."/>
            <person name="Zhu D."/>
            <person name="Lee S."/>
            <person name="Bess C."/>
            <person name="Blankenburg K."/>
            <person name="Forbes L."/>
            <person name="Fu Q."/>
            <person name="Gubbala S."/>
            <person name="Hirani K."/>
            <person name="Jayaseelan J.C."/>
            <person name="Lara F."/>
            <person name="Munidasa M."/>
            <person name="Palculict T."/>
            <person name="Patil S."/>
            <person name="Pu L.-L."/>
            <person name="Saada N."/>
            <person name="Tang L."/>
            <person name="Weissenberger G."/>
            <person name="Zhu Y."/>
            <person name="Hemphill L."/>
            <person name="Shang Y."/>
            <person name="Youmans B."/>
            <person name="Ayvaz T."/>
            <person name="Ross M."/>
            <person name="Santibanez J."/>
            <person name="Aqrawi P."/>
            <person name="Gross S."/>
            <person name="Joshi V."/>
            <person name="Fowler G."/>
            <person name="Nazareth L."/>
            <person name="Reid J."/>
            <person name="Worley K."/>
            <person name="Petrosino J."/>
            <person name="Highlander S."/>
            <person name="Gibbs R."/>
        </authorList>
    </citation>
    <scope>NUCLEOTIDE SEQUENCE [LARGE SCALE GENOMIC DNA]</scope>
    <source>
        <strain evidence="7 8">DSM 15606</strain>
    </source>
</reference>
<dbReference type="GO" id="GO:0004540">
    <property type="term" value="F:RNA nuclease activity"/>
    <property type="evidence" value="ECO:0007669"/>
    <property type="project" value="InterPro"/>
</dbReference>
<dbReference type="STRING" id="888832.HMPREF9420_0603"/>
<dbReference type="InterPro" id="IPR003029">
    <property type="entry name" value="S1_domain"/>
</dbReference>
<evidence type="ECO:0000313" key="8">
    <source>
        <dbReference type="Proteomes" id="UP000003874"/>
    </source>
</evidence>
<keyword evidence="8" id="KW-1185">Reference proteome</keyword>
<organism evidence="7 8">
    <name type="scientific">Segatella salivae DSM 15606</name>
    <dbReference type="NCBI Taxonomy" id="888832"/>
    <lineage>
        <taxon>Bacteria</taxon>
        <taxon>Pseudomonadati</taxon>
        <taxon>Bacteroidota</taxon>
        <taxon>Bacteroidia</taxon>
        <taxon>Bacteroidales</taxon>
        <taxon>Prevotellaceae</taxon>
        <taxon>Segatella</taxon>
    </lineage>
</organism>
<dbReference type="CDD" id="cd04453">
    <property type="entry name" value="S1_RNase_E"/>
    <property type="match status" value="1"/>
</dbReference>
<protein>
    <submittedName>
        <fullName evidence="7">S1 RNA binding domain protein</fullName>
        <ecNumber evidence="7">3.1.26.-</ecNumber>
    </submittedName>
</protein>
<dbReference type="InterPro" id="IPR012340">
    <property type="entry name" value="NA-bd_OB-fold"/>
</dbReference>
<keyword evidence="5" id="KW-0694">RNA-binding</keyword>
<comment type="caution">
    <text evidence="7">The sequence shown here is derived from an EMBL/GenBank/DDBJ whole genome shotgun (WGS) entry which is preliminary data.</text>
</comment>
<dbReference type="EMBL" id="AEQO01000065">
    <property type="protein sequence ID" value="EFV05259.1"/>
    <property type="molecule type" value="Genomic_DNA"/>
</dbReference>
<dbReference type="HOGENOM" id="CLU_003468_5_3_10"/>
<sequence length="539" mass="61595">MTCPFIVKKLSKDKTMTSEVVIDVREKEISIALLEDKNLVEYQNEPRQASFSVGNIYAAKVKKLMPGLNACFVDVGYERDAFLHYLDLGSQFNSYAKYLKQVNSDRKKLYPFSKAQRVPDLKKDGSVQQVLTVGQEVLVQIVKEPISTKGPRLTGELSFAGRFIVLIPFGDKVSVSSKIKSGEERARLKQLIYSIKPKNCGVIVRTVAEGKRVAELDTEMKVLNKRWEDAILKTQKQQKRPQLVFEETGRAIAMLRDLFNPSFENIYVNNEEVYNEVKHYLTLIAPEKAGIVKLYKGKVPIFDNFNVTKQIKSSFGKTINYKHGAYLIIEHTEALHVVDVNSGNRTKAQNGQEANALDVNLGAADEIARQLRLRDMGGIIVVDFIDMNLAEDRQMLYERMCKNMQKDRARHNILPLSKFGLMQITRQRVRPAMDVNVEETCPTCNGTGKIKSSILFTDQLERKIDRLVNKIGIAKFYLHVHPYVAAYINQGLISLRRKWQFKYGFGVHIIPSQKLAFLQYEFYDANGEFIDMKEEIETK</sequence>
<dbReference type="PANTHER" id="PTHR30001:SF0">
    <property type="entry name" value="RIBONUCLEASE G"/>
    <property type="match status" value="1"/>
</dbReference>
<evidence type="ECO:0000313" key="7">
    <source>
        <dbReference type="EMBL" id="EFV05259.1"/>
    </source>
</evidence>
<accession>E6MM85</accession>
<dbReference type="SUPFAM" id="SSF50249">
    <property type="entry name" value="Nucleic acid-binding proteins"/>
    <property type="match status" value="1"/>
</dbReference>
<dbReference type="Pfam" id="PF10150">
    <property type="entry name" value="RNase_E_G"/>
    <property type="match status" value="1"/>
</dbReference>
<dbReference type="eggNOG" id="COG1530">
    <property type="taxonomic scope" value="Bacteria"/>
</dbReference>
<dbReference type="AlphaFoldDB" id="E6MM85"/>